<dbReference type="PANTHER" id="PTHR36978">
    <property type="entry name" value="P-LOOP CONTAINING NUCLEOTIDE TRIPHOSPHATE HYDROLASE"/>
    <property type="match status" value="1"/>
</dbReference>
<dbReference type="InterPro" id="IPR040632">
    <property type="entry name" value="Sulfotransfer_4"/>
</dbReference>
<dbReference type="Proteomes" id="UP001583177">
    <property type="component" value="Unassembled WGS sequence"/>
</dbReference>
<accession>A0ABR3W801</accession>
<evidence type="ECO:0000313" key="2">
    <source>
        <dbReference type="Proteomes" id="UP001583177"/>
    </source>
</evidence>
<gene>
    <name evidence="1" type="ORF">Daus18300_011031</name>
</gene>
<keyword evidence="2" id="KW-1185">Reference proteome</keyword>
<proteinExistence type="predicted"/>
<name>A0ABR3W801_9PEZI</name>
<sequence length="227" mass="25541">MSPRPPPALIRGSLASGKGVLLLGLFRSGSKSLYHAMQILGYEHVHHASEDHDDDSWDRITEAAHATFPILSEVEGKSKPRDFEKADWDRVFGEFQAVSDIAAVFAPELIAAYPGAKVVLVQRDFEGWFASVDTVFISSILDPRRKLMYDLIVRPVRKLHFYVGLRSVCMGLFGAITAEGARRRAREVWERHHETVRRMVPKERLLDFKPGEELGGSGWRGVSESEL</sequence>
<dbReference type="Pfam" id="PF17784">
    <property type="entry name" value="Sulfotransfer_4"/>
    <property type="match status" value="1"/>
</dbReference>
<dbReference type="SUPFAM" id="SSF52540">
    <property type="entry name" value="P-loop containing nucleoside triphosphate hydrolases"/>
    <property type="match status" value="1"/>
</dbReference>
<protein>
    <recommendedName>
        <fullName evidence="3">P-loop containing nucleoside triphosphate hydrolase protein</fullName>
    </recommendedName>
</protein>
<evidence type="ECO:0008006" key="3">
    <source>
        <dbReference type="Google" id="ProtNLM"/>
    </source>
</evidence>
<dbReference type="InterPro" id="IPR027417">
    <property type="entry name" value="P-loop_NTPase"/>
</dbReference>
<comment type="caution">
    <text evidence="1">The sequence shown here is derived from an EMBL/GenBank/DDBJ whole genome shotgun (WGS) entry which is preliminary data.</text>
</comment>
<dbReference type="EMBL" id="JAWRVE010000129">
    <property type="protein sequence ID" value="KAL1855650.1"/>
    <property type="molecule type" value="Genomic_DNA"/>
</dbReference>
<evidence type="ECO:0000313" key="1">
    <source>
        <dbReference type="EMBL" id="KAL1855650.1"/>
    </source>
</evidence>
<reference evidence="1 2" key="1">
    <citation type="journal article" date="2024" name="IMA Fungus">
        <title>IMA Genome - F19 : A genome assembly and annotation guide to empower mycologists, including annotated draft genome sequences of Ceratocystis pirilliformis, Diaporthe australafricana, Fusarium ophioides, Paecilomyces lecythidis, and Sporothrix stenoceras.</title>
        <authorList>
            <person name="Aylward J."/>
            <person name="Wilson A.M."/>
            <person name="Visagie C.M."/>
            <person name="Spraker J."/>
            <person name="Barnes I."/>
            <person name="Buitendag C."/>
            <person name="Ceriani C."/>
            <person name="Del Mar Angel L."/>
            <person name="du Plessis D."/>
            <person name="Fuchs T."/>
            <person name="Gasser K."/>
            <person name="Kramer D."/>
            <person name="Li W."/>
            <person name="Munsamy K."/>
            <person name="Piso A."/>
            <person name="Price J.L."/>
            <person name="Sonnekus B."/>
            <person name="Thomas C."/>
            <person name="van der Nest A."/>
            <person name="van Dijk A."/>
            <person name="van Heerden A."/>
            <person name="van Vuuren N."/>
            <person name="Yilmaz N."/>
            <person name="Duong T.A."/>
            <person name="van der Merwe N.A."/>
            <person name="Wingfield M.J."/>
            <person name="Wingfield B.D."/>
        </authorList>
    </citation>
    <scope>NUCLEOTIDE SEQUENCE [LARGE SCALE GENOMIC DNA]</scope>
    <source>
        <strain evidence="1 2">CMW 18300</strain>
    </source>
</reference>
<dbReference type="PANTHER" id="PTHR36978:SF4">
    <property type="entry name" value="P-LOOP CONTAINING NUCLEOSIDE TRIPHOSPHATE HYDROLASE PROTEIN"/>
    <property type="match status" value="1"/>
</dbReference>
<dbReference type="Gene3D" id="3.40.50.300">
    <property type="entry name" value="P-loop containing nucleotide triphosphate hydrolases"/>
    <property type="match status" value="1"/>
</dbReference>
<organism evidence="1 2">
    <name type="scientific">Diaporthe australafricana</name>
    <dbReference type="NCBI Taxonomy" id="127596"/>
    <lineage>
        <taxon>Eukaryota</taxon>
        <taxon>Fungi</taxon>
        <taxon>Dikarya</taxon>
        <taxon>Ascomycota</taxon>
        <taxon>Pezizomycotina</taxon>
        <taxon>Sordariomycetes</taxon>
        <taxon>Sordariomycetidae</taxon>
        <taxon>Diaporthales</taxon>
        <taxon>Diaporthaceae</taxon>
        <taxon>Diaporthe</taxon>
    </lineage>
</organism>